<evidence type="ECO:0000256" key="1">
    <source>
        <dbReference type="ARBA" id="ARBA00009013"/>
    </source>
</evidence>
<comment type="caution">
    <text evidence="4">The sequence shown here is derived from an EMBL/GenBank/DDBJ whole genome shotgun (WGS) entry which is preliminary data.</text>
</comment>
<evidence type="ECO:0000313" key="4">
    <source>
        <dbReference type="EMBL" id="RCG30160.1"/>
    </source>
</evidence>
<dbReference type="NCBIfam" id="TIGR00377">
    <property type="entry name" value="ant_ant_sig"/>
    <property type="match status" value="1"/>
</dbReference>
<dbReference type="Proteomes" id="UP000253094">
    <property type="component" value="Unassembled WGS sequence"/>
</dbReference>
<dbReference type="Gene3D" id="3.30.750.24">
    <property type="entry name" value="STAS domain"/>
    <property type="match status" value="1"/>
</dbReference>
<dbReference type="PROSITE" id="PS50801">
    <property type="entry name" value="STAS"/>
    <property type="match status" value="1"/>
</dbReference>
<dbReference type="GO" id="GO:0043856">
    <property type="term" value="F:anti-sigma factor antagonist activity"/>
    <property type="evidence" value="ECO:0007669"/>
    <property type="project" value="InterPro"/>
</dbReference>
<reference evidence="4 5" key="1">
    <citation type="submission" date="2018-06" db="EMBL/GenBank/DDBJ databases">
        <title>Sphaerisporangium craniellae sp. nov., isolated from a marine sponge in the South China Sea.</title>
        <authorList>
            <person name="Li L."/>
        </authorList>
    </citation>
    <scope>NUCLEOTIDE SEQUENCE [LARGE SCALE GENOMIC DNA]</scope>
    <source>
        <strain evidence="4 5">CCTCC AA 208026</strain>
    </source>
</reference>
<dbReference type="PANTHER" id="PTHR33495">
    <property type="entry name" value="ANTI-SIGMA FACTOR ANTAGONIST TM_1081-RELATED-RELATED"/>
    <property type="match status" value="1"/>
</dbReference>
<proteinExistence type="inferred from homology"/>
<comment type="similarity">
    <text evidence="1 2">Belongs to the anti-sigma-factor antagonist family.</text>
</comment>
<dbReference type="AlphaFoldDB" id="A0A367FKI2"/>
<gene>
    <name evidence="4" type="ORF">DQ384_15495</name>
</gene>
<evidence type="ECO:0000256" key="2">
    <source>
        <dbReference type="RuleBase" id="RU003749"/>
    </source>
</evidence>
<organism evidence="4 5">
    <name type="scientific">Sphaerisporangium album</name>
    <dbReference type="NCBI Taxonomy" id="509200"/>
    <lineage>
        <taxon>Bacteria</taxon>
        <taxon>Bacillati</taxon>
        <taxon>Actinomycetota</taxon>
        <taxon>Actinomycetes</taxon>
        <taxon>Streptosporangiales</taxon>
        <taxon>Streptosporangiaceae</taxon>
        <taxon>Sphaerisporangium</taxon>
    </lineage>
</organism>
<keyword evidence="5" id="KW-1185">Reference proteome</keyword>
<dbReference type="OrthoDB" id="3532493at2"/>
<accession>A0A367FKI2</accession>
<dbReference type="SUPFAM" id="SSF52091">
    <property type="entry name" value="SpoIIaa-like"/>
    <property type="match status" value="1"/>
</dbReference>
<evidence type="ECO:0000313" key="5">
    <source>
        <dbReference type="Proteomes" id="UP000253094"/>
    </source>
</evidence>
<dbReference type="Pfam" id="PF01740">
    <property type="entry name" value="STAS"/>
    <property type="match status" value="1"/>
</dbReference>
<protein>
    <recommendedName>
        <fullName evidence="2">Anti-sigma factor antagonist</fullName>
    </recommendedName>
</protein>
<dbReference type="EMBL" id="QOIL01000008">
    <property type="protein sequence ID" value="RCG30160.1"/>
    <property type="molecule type" value="Genomic_DNA"/>
</dbReference>
<name>A0A367FKI2_9ACTN</name>
<dbReference type="InterPro" id="IPR002645">
    <property type="entry name" value="STAS_dom"/>
</dbReference>
<feature type="domain" description="STAS" evidence="3">
    <location>
        <begin position="30"/>
        <end position="141"/>
    </location>
</feature>
<dbReference type="InterPro" id="IPR003658">
    <property type="entry name" value="Anti-sigma_ant"/>
</dbReference>
<dbReference type="CDD" id="cd07043">
    <property type="entry name" value="STAS_anti-anti-sigma_factors"/>
    <property type="match status" value="1"/>
</dbReference>
<dbReference type="InterPro" id="IPR036513">
    <property type="entry name" value="STAS_dom_sf"/>
</dbReference>
<sequence length="144" mass="15944">MGHSLHRPAEKLLGGKGCTSMPASQHGPHVEIRVERLEHCTVLRVLGELDFQGTPMFYAHIDGAWASDQGGPRLVIDLHEMRFCDSAGLGALVYAFNQVTSAKGRLLLAAVPVHLRRRMRISGLERHLESRETVEQAVNELCEP</sequence>
<evidence type="ECO:0000259" key="3">
    <source>
        <dbReference type="PROSITE" id="PS50801"/>
    </source>
</evidence>